<dbReference type="PANTHER" id="PTHR11732">
    <property type="entry name" value="ALDO/KETO REDUCTASE"/>
    <property type="match status" value="1"/>
</dbReference>
<dbReference type="PROSITE" id="PS00063">
    <property type="entry name" value="ALDOKETO_REDUCTASE_3"/>
    <property type="match status" value="1"/>
</dbReference>
<dbReference type="InterPro" id="IPR018170">
    <property type="entry name" value="Aldo/ket_reductase_CS"/>
</dbReference>
<accession>A0A1B6CPV8</accession>
<dbReference type="FunFam" id="3.20.20.100:FF:000006">
    <property type="entry name" value="Aldo-keto reductase family 1 member A1"/>
    <property type="match status" value="1"/>
</dbReference>
<name>A0A1B6CPV8_9HEMI</name>
<feature type="binding site" evidence="5">
    <location>
        <position position="131"/>
    </location>
    <ligand>
        <name>substrate</name>
    </ligand>
</feature>
<dbReference type="InterPro" id="IPR036812">
    <property type="entry name" value="NAD(P)_OxRdtase_dom_sf"/>
</dbReference>
<evidence type="ECO:0000256" key="1">
    <source>
        <dbReference type="ARBA" id="ARBA00007905"/>
    </source>
</evidence>
<dbReference type="InterPro" id="IPR023210">
    <property type="entry name" value="NADP_OxRdtase_dom"/>
</dbReference>
<reference evidence="8" key="1">
    <citation type="submission" date="2015-12" db="EMBL/GenBank/DDBJ databases">
        <title>De novo transcriptome assembly of four potential Pierce s Disease insect vectors from Arizona vineyards.</title>
        <authorList>
            <person name="Tassone E.E."/>
        </authorList>
    </citation>
    <scope>NUCLEOTIDE SEQUENCE</scope>
</reference>
<evidence type="ECO:0000256" key="3">
    <source>
        <dbReference type="ARBA" id="ARBA00023002"/>
    </source>
</evidence>
<dbReference type="PROSITE" id="PS00798">
    <property type="entry name" value="ALDOKETO_REDUCTASE_1"/>
    <property type="match status" value="1"/>
</dbReference>
<dbReference type="PROSITE" id="PS00062">
    <property type="entry name" value="ALDOKETO_REDUCTASE_2"/>
    <property type="match status" value="1"/>
</dbReference>
<feature type="active site" description="Proton donor" evidence="4">
    <location>
        <position position="70"/>
    </location>
</feature>
<dbReference type="Pfam" id="PF00248">
    <property type="entry name" value="Aldo_ket_red"/>
    <property type="match status" value="1"/>
</dbReference>
<organism evidence="8">
    <name type="scientific">Clastoptera arizonana</name>
    <name type="common">Arizona spittle bug</name>
    <dbReference type="NCBI Taxonomy" id="38151"/>
    <lineage>
        <taxon>Eukaryota</taxon>
        <taxon>Metazoa</taxon>
        <taxon>Ecdysozoa</taxon>
        <taxon>Arthropoda</taxon>
        <taxon>Hexapoda</taxon>
        <taxon>Insecta</taxon>
        <taxon>Pterygota</taxon>
        <taxon>Neoptera</taxon>
        <taxon>Paraneoptera</taxon>
        <taxon>Hemiptera</taxon>
        <taxon>Auchenorrhyncha</taxon>
        <taxon>Cercopoidea</taxon>
        <taxon>Clastopteridae</taxon>
        <taxon>Clastoptera</taxon>
    </lineage>
</organism>
<sequence length="359" mass="40721">MFTRSLSFLSQELVAKFSAQAIMNSVKLNSGYELPLLGLGTWQTKPEQTKVAVKTALKIGYRHIDTAPNYNNEKEIGEAINEWINDGGKREELFVTTKLPTYGNRPDDVCKYVNKSLANLKLDYIDLYLMHMPFSLCPDEKEMNPALGGDGRVILDKTNHIDIWKQMEAQVNRGVVKSLGVSNFNVIQLEKLFYGSVIHPSVIQVELHAYLQQPEMRYLAETLNIKVVAYSPLGSPAAKKHFAEKYGLQAEVADLLNDPVVVEIAKCKNKTPAQILLMFLLQQCIAVIPKSANPERIKENADVFDCYLNEEDMKKLTFLNKGPKGRIINFLFWKGVEDHPEYPFRRELPLLLKAMKSIT</sequence>
<dbReference type="GO" id="GO:0016491">
    <property type="term" value="F:oxidoreductase activity"/>
    <property type="evidence" value="ECO:0007669"/>
    <property type="project" value="UniProtKB-KW"/>
</dbReference>
<evidence type="ECO:0000259" key="7">
    <source>
        <dbReference type="Pfam" id="PF00248"/>
    </source>
</evidence>
<dbReference type="SUPFAM" id="SSF51430">
    <property type="entry name" value="NAD(P)-linked oxidoreductase"/>
    <property type="match status" value="1"/>
</dbReference>
<feature type="domain" description="NADP-dependent oxidoreductase" evidence="7">
    <location>
        <begin position="37"/>
        <end position="317"/>
    </location>
</feature>
<gene>
    <name evidence="8" type="ORF">g.16231</name>
</gene>
<evidence type="ECO:0000313" key="8">
    <source>
        <dbReference type="EMBL" id="JAS15509.1"/>
    </source>
</evidence>
<dbReference type="AlphaFoldDB" id="A0A1B6CPV8"/>
<evidence type="ECO:0000256" key="2">
    <source>
        <dbReference type="ARBA" id="ARBA00022857"/>
    </source>
</evidence>
<dbReference type="EMBL" id="GEDC01021789">
    <property type="protein sequence ID" value="JAS15509.1"/>
    <property type="molecule type" value="Transcribed_RNA"/>
</dbReference>
<dbReference type="Gene3D" id="3.20.20.100">
    <property type="entry name" value="NADP-dependent oxidoreductase domain"/>
    <property type="match status" value="1"/>
</dbReference>
<evidence type="ECO:0000256" key="4">
    <source>
        <dbReference type="PIRSR" id="PIRSR000097-1"/>
    </source>
</evidence>
<proteinExistence type="inferred from homology"/>
<keyword evidence="2" id="KW-0521">NADP</keyword>
<protein>
    <recommendedName>
        <fullName evidence="7">NADP-dependent oxidoreductase domain-containing protein</fullName>
    </recommendedName>
</protein>
<dbReference type="PRINTS" id="PR00069">
    <property type="entry name" value="ALDKETRDTASE"/>
</dbReference>
<comment type="similarity">
    <text evidence="1">Belongs to the aldo/keto reductase family.</text>
</comment>
<dbReference type="PIRSF" id="PIRSF000097">
    <property type="entry name" value="AKR"/>
    <property type="match status" value="1"/>
</dbReference>
<evidence type="ECO:0000256" key="5">
    <source>
        <dbReference type="PIRSR" id="PIRSR000097-2"/>
    </source>
</evidence>
<evidence type="ECO:0000256" key="6">
    <source>
        <dbReference type="PIRSR" id="PIRSR000097-3"/>
    </source>
</evidence>
<feature type="site" description="Lowers pKa of active site Tyr" evidence="6">
    <location>
        <position position="98"/>
    </location>
</feature>
<dbReference type="InterPro" id="IPR020471">
    <property type="entry name" value="AKR"/>
</dbReference>
<keyword evidence="3" id="KW-0560">Oxidoreductase</keyword>